<reference evidence="4" key="1">
    <citation type="submission" date="2024-06" db="EMBL/GenBank/DDBJ databases">
        <authorList>
            <person name="Ryan C."/>
        </authorList>
    </citation>
    <scope>NUCLEOTIDE SEQUENCE [LARGE SCALE GENOMIC DNA]</scope>
</reference>
<accession>A0ABC8ZQ75</accession>
<feature type="region of interest" description="Disordered" evidence="1">
    <location>
        <begin position="155"/>
        <end position="192"/>
    </location>
</feature>
<organism evidence="3 4">
    <name type="scientific">Urochloa decumbens</name>
    <dbReference type="NCBI Taxonomy" id="240449"/>
    <lineage>
        <taxon>Eukaryota</taxon>
        <taxon>Viridiplantae</taxon>
        <taxon>Streptophyta</taxon>
        <taxon>Embryophyta</taxon>
        <taxon>Tracheophyta</taxon>
        <taxon>Spermatophyta</taxon>
        <taxon>Magnoliopsida</taxon>
        <taxon>Liliopsida</taxon>
        <taxon>Poales</taxon>
        <taxon>Poaceae</taxon>
        <taxon>PACMAD clade</taxon>
        <taxon>Panicoideae</taxon>
        <taxon>Panicodae</taxon>
        <taxon>Paniceae</taxon>
        <taxon>Melinidinae</taxon>
        <taxon>Urochloa</taxon>
    </lineage>
</organism>
<dbReference type="PANTHER" id="PTHR33237:SF31">
    <property type="entry name" value="F2P16.13 PROTEIN"/>
    <property type="match status" value="1"/>
</dbReference>
<sequence>MARPLLEHKADRAAAFHAGAPGTPALLLLLAAAAVVAVAAVVVSLCTSGKNARPRKQRRSSLAPAPQEQDQDSSVPGGKRSKPQLLASLSGIGVKAAAVAKMVSWNRRSPAAGSGSSSDGGDYDDVDGAGAEEEEALWKKAIIMGDKCRPLEFSGHIAHDSDGNPLPPPTPAAAAKEDDAAAGGGAANCAKA</sequence>
<keyword evidence="2" id="KW-1133">Transmembrane helix</keyword>
<feature type="compositionally biased region" description="Low complexity" evidence="1">
    <location>
        <begin position="111"/>
        <end position="120"/>
    </location>
</feature>
<keyword evidence="4" id="KW-1185">Reference proteome</keyword>
<evidence type="ECO:0000256" key="2">
    <source>
        <dbReference type="SAM" id="Phobius"/>
    </source>
</evidence>
<feature type="region of interest" description="Disordered" evidence="1">
    <location>
        <begin position="108"/>
        <end position="128"/>
    </location>
</feature>
<dbReference type="PANTHER" id="PTHR33237">
    <property type="entry name" value="F2P16.13 PROTEIN-RELATED"/>
    <property type="match status" value="1"/>
</dbReference>
<feature type="transmembrane region" description="Helical" evidence="2">
    <location>
        <begin position="25"/>
        <end position="49"/>
    </location>
</feature>
<proteinExistence type="predicted"/>
<evidence type="ECO:0000313" key="3">
    <source>
        <dbReference type="EMBL" id="CAL4964743.1"/>
    </source>
</evidence>
<evidence type="ECO:0000256" key="1">
    <source>
        <dbReference type="SAM" id="MobiDB-lite"/>
    </source>
</evidence>
<evidence type="ECO:0000313" key="4">
    <source>
        <dbReference type="Proteomes" id="UP001497457"/>
    </source>
</evidence>
<dbReference type="Proteomes" id="UP001497457">
    <property type="component" value="Chromosome 19rd"/>
</dbReference>
<dbReference type="AlphaFoldDB" id="A0ABC8ZQ75"/>
<name>A0ABC8ZQ75_9POAL</name>
<reference evidence="3 4" key="2">
    <citation type="submission" date="2024-10" db="EMBL/GenBank/DDBJ databases">
        <authorList>
            <person name="Ryan C."/>
        </authorList>
    </citation>
    <scope>NUCLEOTIDE SEQUENCE [LARGE SCALE GENOMIC DNA]</scope>
</reference>
<dbReference type="EMBL" id="OZ075129">
    <property type="protein sequence ID" value="CAL4964743.1"/>
    <property type="molecule type" value="Genomic_DNA"/>
</dbReference>
<gene>
    <name evidence="3" type="ORF">URODEC1_LOCUS46848</name>
</gene>
<keyword evidence="2" id="KW-0812">Transmembrane</keyword>
<protein>
    <submittedName>
        <fullName evidence="3">Uncharacterized protein</fullName>
    </submittedName>
</protein>
<feature type="region of interest" description="Disordered" evidence="1">
    <location>
        <begin position="49"/>
        <end position="82"/>
    </location>
</feature>
<keyword evidence="2" id="KW-0472">Membrane</keyword>